<dbReference type="PANTHER" id="PTHR33991">
    <property type="entry name" value="DNA REPAIR PROTEIN RECO"/>
    <property type="match status" value="1"/>
</dbReference>
<dbReference type="PANTHER" id="PTHR33991:SF1">
    <property type="entry name" value="DNA REPAIR PROTEIN RECO"/>
    <property type="match status" value="1"/>
</dbReference>
<dbReference type="Gene3D" id="2.40.50.140">
    <property type="entry name" value="Nucleic acid-binding proteins"/>
    <property type="match status" value="1"/>
</dbReference>
<dbReference type="Proteomes" id="UP000217311">
    <property type="component" value="Chromosome"/>
</dbReference>
<dbReference type="EMBL" id="CP023315">
    <property type="protein sequence ID" value="ATC31597.1"/>
    <property type="molecule type" value="Genomic_DNA"/>
</dbReference>
<keyword evidence="5 7" id="KW-0234">DNA repair</keyword>
<dbReference type="GO" id="GO:0043590">
    <property type="term" value="C:bacterial nucleoid"/>
    <property type="evidence" value="ECO:0007669"/>
    <property type="project" value="TreeGrafter"/>
</dbReference>
<dbReference type="GO" id="GO:0006310">
    <property type="term" value="P:DNA recombination"/>
    <property type="evidence" value="ECO:0007669"/>
    <property type="project" value="UniProtKB-UniRule"/>
</dbReference>
<evidence type="ECO:0000256" key="4">
    <source>
        <dbReference type="ARBA" id="ARBA00023172"/>
    </source>
</evidence>
<dbReference type="Gene3D" id="1.20.1440.120">
    <property type="entry name" value="Recombination protein O, C-terminal domain"/>
    <property type="match status" value="1"/>
</dbReference>
<evidence type="ECO:0000313" key="10">
    <source>
        <dbReference type="Proteomes" id="UP000217311"/>
    </source>
</evidence>
<keyword evidence="3 7" id="KW-0227">DNA damage</keyword>
<dbReference type="GO" id="GO:0006302">
    <property type="term" value="P:double-strand break repair"/>
    <property type="evidence" value="ECO:0007669"/>
    <property type="project" value="TreeGrafter"/>
</dbReference>
<evidence type="ECO:0000256" key="2">
    <source>
        <dbReference type="ARBA" id="ARBA00021310"/>
    </source>
</evidence>
<keyword evidence="4 7" id="KW-0233">DNA recombination</keyword>
<proteinExistence type="inferred from homology"/>
<organism evidence="9 10">
    <name type="scientific">Caulobacter vibrioides</name>
    <name type="common">Caulobacter crescentus</name>
    <dbReference type="NCBI Taxonomy" id="155892"/>
    <lineage>
        <taxon>Bacteria</taxon>
        <taxon>Pseudomonadati</taxon>
        <taxon>Pseudomonadota</taxon>
        <taxon>Alphaproteobacteria</taxon>
        <taxon>Caulobacterales</taxon>
        <taxon>Caulobacteraceae</taxon>
        <taxon>Caulobacter</taxon>
    </lineage>
</organism>
<dbReference type="NCBIfam" id="TIGR00613">
    <property type="entry name" value="reco"/>
    <property type="match status" value="1"/>
</dbReference>
<evidence type="ECO:0000256" key="1">
    <source>
        <dbReference type="ARBA" id="ARBA00007452"/>
    </source>
</evidence>
<dbReference type="AlphaFoldDB" id="A0A290MTC1"/>
<dbReference type="Pfam" id="PF02565">
    <property type="entry name" value="RecO_C"/>
    <property type="match status" value="1"/>
</dbReference>
<reference evidence="10" key="1">
    <citation type="submission" date="2017-09" db="EMBL/GenBank/DDBJ databases">
        <title>Genome evolution observed in wild isolates of Caulobacter crescentus.</title>
        <authorList>
            <person name="Ely B."/>
            <person name="Wilson K."/>
            <person name="Scott D."/>
        </authorList>
    </citation>
    <scope>NUCLEOTIDE SEQUENCE [LARGE SCALE GENOMIC DNA]</scope>
    <source>
        <strain evidence="10">CB13b1a</strain>
    </source>
</reference>
<evidence type="ECO:0000256" key="3">
    <source>
        <dbReference type="ARBA" id="ARBA00022763"/>
    </source>
</evidence>
<gene>
    <name evidence="7" type="primary">recO</name>
    <name evidence="9" type="ORF">CA606_04070</name>
</gene>
<evidence type="ECO:0000256" key="5">
    <source>
        <dbReference type="ARBA" id="ARBA00023204"/>
    </source>
</evidence>
<feature type="domain" description="DNA replication/recombination mediator RecO N-terminal" evidence="8">
    <location>
        <begin position="9"/>
        <end position="75"/>
    </location>
</feature>
<dbReference type="InterPro" id="IPR042242">
    <property type="entry name" value="RecO_C"/>
</dbReference>
<dbReference type="HAMAP" id="MF_00201">
    <property type="entry name" value="RecO"/>
    <property type="match status" value="1"/>
</dbReference>
<dbReference type="InterPro" id="IPR022572">
    <property type="entry name" value="DNA_rep/recomb_RecO_N"/>
</dbReference>
<name>A0A290MTC1_CAUVI</name>
<protein>
    <recommendedName>
        <fullName evidence="2 7">DNA repair protein RecO</fullName>
    </recommendedName>
    <alternativeName>
        <fullName evidence="6 7">Recombination protein O</fullName>
    </alternativeName>
</protein>
<comment type="similarity">
    <text evidence="1 7">Belongs to the RecO family.</text>
</comment>
<evidence type="ECO:0000256" key="7">
    <source>
        <dbReference type="HAMAP-Rule" id="MF_00201"/>
    </source>
</evidence>
<evidence type="ECO:0000259" key="8">
    <source>
        <dbReference type="Pfam" id="PF11967"/>
    </source>
</evidence>
<dbReference type="InterPro" id="IPR037278">
    <property type="entry name" value="ARFGAP/RecO"/>
</dbReference>
<dbReference type="InterPro" id="IPR003717">
    <property type="entry name" value="RecO"/>
</dbReference>
<dbReference type="SUPFAM" id="SSF50249">
    <property type="entry name" value="Nucleic acid-binding proteins"/>
    <property type="match status" value="1"/>
</dbReference>
<evidence type="ECO:0000256" key="6">
    <source>
        <dbReference type="ARBA" id="ARBA00033409"/>
    </source>
</evidence>
<dbReference type="InterPro" id="IPR012340">
    <property type="entry name" value="NA-bd_OB-fold"/>
</dbReference>
<dbReference type="SUPFAM" id="SSF57863">
    <property type="entry name" value="ArfGap/RecO-like zinc finger"/>
    <property type="match status" value="1"/>
</dbReference>
<dbReference type="Pfam" id="PF11967">
    <property type="entry name" value="RecO_N"/>
    <property type="match status" value="1"/>
</dbReference>
<sequence>MGNPRLSLEWEDEAYVLSARSHGETGAIVELLTEARGKVAAHVAGAVSRRMKPFLQPGARVIARYRARVEGQLGSASLEPMGEGPSSLFDDPLALAGLSSAAAIAAAALPEREAHPGAFHALEALIRVLEIPEIWPAVYVRYEAGLLQELGFGLDLSKCAATGAFDDLVYVSPRTGRAVSREAGKPYHDKLLPLPPFMLSSQGGLAEGDVKAGLDITGHFLEQFVFGPLNRPLPPARLWLLDRLAEADRL</sequence>
<comment type="function">
    <text evidence="7">Involved in DNA repair and RecF pathway recombination.</text>
</comment>
<accession>A0A290MTC1</accession>
<evidence type="ECO:0000313" key="9">
    <source>
        <dbReference type="EMBL" id="ATC31597.1"/>
    </source>
</evidence>